<evidence type="ECO:0000256" key="7">
    <source>
        <dbReference type="ARBA" id="ARBA00022840"/>
    </source>
</evidence>
<evidence type="ECO:0000256" key="9">
    <source>
        <dbReference type="SAM" id="Phobius"/>
    </source>
</evidence>
<dbReference type="InterPro" id="IPR013656">
    <property type="entry name" value="PAS_4"/>
</dbReference>
<dbReference type="CDD" id="cd00082">
    <property type="entry name" value="HisKA"/>
    <property type="match status" value="1"/>
</dbReference>
<keyword evidence="7" id="KW-0067">ATP-binding</keyword>
<feature type="domain" description="Histidine kinase" evidence="10">
    <location>
        <begin position="275"/>
        <end position="498"/>
    </location>
</feature>
<dbReference type="InterPro" id="IPR004358">
    <property type="entry name" value="Sig_transdc_His_kin-like_C"/>
</dbReference>
<dbReference type="PROSITE" id="PS50109">
    <property type="entry name" value="HIS_KIN"/>
    <property type="match status" value="1"/>
</dbReference>
<evidence type="ECO:0000313" key="14">
    <source>
        <dbReference type="Proteomes" id="UP000199568"/>
    </source>
</evidence>
<dbReference type="Gene3D" id="3.30.450.20">
    <property type="entry name" value="PAS domain"/>
    <property type="match status" value="1"/>
</dbReference>
<protein>
    <recommendedName>
        <fullName evidence="2">histidine kinase</fullName>
        <ecNumber evidence="2">2.7.13.3</ecNumber>
    </recommendedName>
</protein>
<feature type="domain" description="PAC" evidence="12">
    <location>
        <begin position="199"/>
        <end position="251"/>
    </location>
</feature>
<evidence type="ECO:0000313" key="13">
    <source>
        <dbReference type="EMBL" id="SET54529.1"/>
    </source>
</evidence>
<evidence type="ECO:0000259" key="12">
    <source>
        <dbReference type="PROSITE" id="PS50113"/>
    </source>
</evidence>
<dbReference type="InterPro" id="IPR003661">
    <property type="entry name" value="HisK_dim/P_dom"/>
</dbReference>
<name>A0A1I0FBH5_9FIRM</name>
<accession>A0A1I0FBH5</accession>
<dbReference type="GO" id="GO:0000155">
    <property type="term" value="F:phosphorelay sensor kinase activity"/>
    <property type="evidence" value="ECO:0007669"/>
    <property type="project" value="InterPro"/>
</dbReference>
<evidence type="ECO:0000256" key="4">
    <source>
        <dbReference type="ARBA" id="ARBA00022679"/>
    </source>
</evidence>
<dbReference type="SUPFAM" id="SSF55874">
    <property type="entry name" value="ATPase domain of HSP90 chaperone/DNA topoisomerase II/histidine kinase"/>
    <property type="match status" value="1"/>
</dbReference>
<dbReference type="CDD" id="cd00130">
    <property type="entry name" value="PAS"/>
    <property type="match status" value="1"/>
</dbReference>
<dbReference type="PANTHER" id="PTHR43711:SF26">
    <property type="entry name" value="SENSOR HISTIDINE KINASE RCSC"/>
    <property type="match status" value="1"/>
</dbReference>
<dbReference type="EC" id="2.7.13.3" evidence="2"/>
<dbReference type="InterPro" id="IPR003594">
    <property type="entry name" value="HATPase_dom"/>
</dbReference>
<feature type="domain" description="PAS" evidence="11">
    <location>
        <begin position="124"/>
        <end position="203"/>
    </location>
</feature>
<evidence type="ECO:0000259" key="10">
    <source>
        <dbReference type="PROSITE" id="PS50109"/>
    </source>
</evidence>
<feature type="transmembrane region" description="Helical" evidence="9">
    <location>
        <begin position="76"/>
        <end position="94"/>
    </location>
</feature>
<dbReference type="NCBIfam" id="TIGR00229">
    <property type="entry name" value="sensory_box"/>
    <property type="match status" value="1"/>
</dbReference>
<gene>
    <name evidence="13" type="ORF">SAMN05660297_02711</name>
</gene>
<evidence type="ECO:0000256" key="5">
    <source>
        <dbReference type="ARBA" id="ARBA00022741"/>
    </source>
</evidence>
<dbReference type="SUPFAM" id="SSF55785">
    <property type="entry name" value="PYP-like sensor domain (PAS domain)"/>
    <property type="match status" value="1"/>
</dbReference>
<dbReference type="InterPro" id="IPR036890">
    <property type="entry name" value="HATPase_C_sf"/>
</dbReference>
<dbReference type="SUPFAM" id="SSF47384">
    <property type="entry name" value="Homodimeric domain of signal transducing histidine kinase"/>
    <property type="match status" value="1"/>
</dbReference>
<evidence type="ECO:0000259" key="11">
    <source>
        <dbReference type="PROSITE" id="PS50112"/>
    </source>
</evidence>
<dbReference type="STRING" id="426128.SAMN05660297_02711"/>
<keyword evidence="14" id="KW-1185">Reference proteome</keyword>
<dbReference type="Gene3D" id="3.30.565.10">
    <property type="entry name" value="Histidine kinase-like ATPase, C-terminal domain"/>
    <property type="match status" value="1"/>
</dbReference>
<dbReference type="PRINTS" id="PR00344">
    <property type="entry name" value="BCTRLSENSOR"/>
</dbReference>
<dbReference type="Pfam" id="PF02518">
    <property type="entry name" value="HATPase_c"/>
    <property type="match status" value="1"/>
</dbReference>
<evidence type="ECO:0000256" key="2">
    <source>
        <dbReference type="ARBA" id="ARBA00012438"/>
    </source>
</evidence>
<keyword evidence="9" id="KW-1133">Transmembrane helix</keyword>
<dbReference type="CDD" id="cd16922">
    <property type="entry name" value="HATPase_EvgS-ArcB-TorS-like"/>
    <property type="match status" value="1"/>
</dbReference>
<sequence>MKKASKLCMAFYALMIFLNLLPLIPTSLKGIMGLFFITISAVRIGYRDGLITATLWIVLGYINVVFNINVDYRYTMTNMFLGTGLYFFIAHYLGKTTEELKKKNVQLKNEIKTGEKIQTDLKNKVTVIQSLMDTIPSPIFFKDLDCLYIGCNQAYEEAIGVKEKDIIGKSPYDIYDVELADIYNKIDHELLANADVQKLVYETVVTYADGSVRNIILNKGIFTDERGKPMGIVGVFTDITDKKEIEILKQDVVEKKRIIDEILEQEKIKTEFFSNISHELRTPLNVLLGSIQLLERYSEDDIYGSSQGKVMRNVSIMKQNGYRMLRLVNNLIDITKMDASAFEIHLRNYDVVSIVEEIALSVSSYMESKGLQLVFDTEVEEKIIACDEEKIERIMLNLLSNAVKFTPTGGTVFVGIYQQEDSLLIKVEDDGIGIPSEKQEEIFKRFCQIKDLFSRQHEGSGIGLNIVKALVEMHEGTISVESQINKGTTFTIQLPIKTVEEEAAACKSLSKQDLVEKISVEFSDIYTTSSLSIENKALEKYID</sequence>
<dbReference type="InterPro" id="IPR035965">
    <property type="entry name" value="PAS-like_dom_sf"/>
</dbReference>
<dbReference type="Gene3D" id="1.10.287.130">
    <property type="match status" value="1"/>
</dbReference>
<comment type="catalytic activity">
    <reaction evidence="1">
        <text>ATP + protein L-histidine = ADP + protein N-phospho-L-histidine.</text>
        <dbReference type="EC" id="2.7.13.3"/>
    </reaction>
</comment>
<dbReference type="Pfam" id="PF08448">
    <property type="entry name" value="PAS_4"/>
    <property type="match status" value="1"/>
</dbReference>
<dbReference type="RefSeq" id="WP_090445112.1">
    <property type="nucleotide sequence ID" value="NZ_FOHU01000014.1"/>
</dbReference>
<feature type="transmembrane region" description="Helical" evidence="9">
    <location>
        <begin position="53"/>
        <end position="70"/>
    </location>
</feature>
<dbReference type="AlphaFoldDB" id="A0A1I0FBH5"/>
<keyword evidence="5" id="KW-0547">Nucleotide-binding</keyword>
<organism evidence="13 14">
    <name type="scientific">Natronincola peptidivorans</name>
    <dbReference type="NCBI Taxonomy" id="426128"/>
    <lineage>
        <taxon>Bacteria</taxon>
        <taxon>Bacillati</taxon>
        <taxon>Bacillota</taxon>
        <taxon>Clostridia</taxon>
        <taxon>Peptostreptococcales</taxon>
        <taxon>Natronincolaceae</taxon>
        <taxon>Natronincola</taxon>
    </lineage>
</organism>
<dbReference type="SMART" id="SM00387">
    <property type="entry name" value="HATPase_c"/>
    <property type="match status" value="1"/>
</dbReference>
<keyword evidence="3" id="KW-0597">Phosphoprotein</keyword>
<dbReference type="EMBL" id="FOHU01000014">
    <property type="protein sequence ID" value="SET54529.1"/>
    <property type="molecule type" value="Genomic_DNA"/>
</dbReference>
<dbReference type="FunFam" id="3.30.565.10:FF:000037">
    <property type="entry name" value="Hybrid sensor histidine kinase/response regulator"/>
    <property type="match status" value="1"/>
</dbReference>
<feature type="transmembrane region" description="Helical" evidence="9">
    <location>
        <begin position="7"/>
        <end position="24"/>
    </location>
</feature>
<dbReference type="InterPro" id="IPR000700">
    <property type="entry name" value="PAS-assoc_C"/>
</dbReference>
<keyword evidence="9" id="KW-0472">Membrane</keyword>
<dbReference type="PROSITE" id="PS50113">
    <property type="entry name" value="PAC"/>
    <property type="match status" value="1"/>
</dbReference>
<keyword evidence="6" id="KW-0418">Kinase</keyword>
<dbReference type="SMART" id="SM00091">
    <property type="entry name" value="PAS"/>
    <property type="match status" value="1"/>
</dbReference>
<dbReference type="GO" id="GO:0005524">
    <property type="term" value="F:ATP binding"/>
    <property type="evidence" value="ECO:0007669"/>
    <property type="project" value="UniProtKB-KW"/>
</dbReference>
<proteinExistence type="predicted"/>
<dbReference type="Proteomes" id="UP000199568">
    <property type="component" value="Unassembled WGS sequence"/>
</dbReference>
<keyword evidence="8" id="KW-0902">Two-component regulatory system</keyword>
<keyword evidence="4" id="KW-0808">Transferase</keyword>
<dbReference type="PANTHER" id="PTHR43711">
    <property type="entry name" value="TWO-COMPONENT HISTIDINE KINASE"/>
    <property type="match status" value="1"/>
</dbReference>
<keyword evidence="9" id="KW-0812">Transmembrane</keyword>
<evidence type="ECO:0000256" key="1">
    <source>
        <dbReference type="ARBA" id="ARBA00000085"/>
    </source>
</evidence>
<dbReference type="PROSITE" id="PS50112">
    <property type="entry name" value="PAS"/>
    <property type="match status" value="1"/>
</dbReference>
<dbReference type="InterPro" id="IPR000014">
    <property type="entry name" value="PAS"/>
</dbReference>
<dbReference type="OrthoDB" id="9813394at2"/>
<dbReference type="Pfam" id="PF00512">
    <property type="entry name" value="HisKA"/>
    <property type="match status" value="1"/>
</dbReference>
<dbReference type="SMART" id="SM00388">
    <property type="entry name" value="HisKA"/>
    <property type="match status" value="1"/>
</dbReference>
<dbReference type="InterPro" id="IPR050736">
    <property type="entry name" value="Sensor_HK_Regulatory"/>
</dbReference>
<evidence type="ECO:0000256" key="8">
    <source>
        <dbReference type="ARBA" id="ARBA00023012"/>
    </source>
</evidence>
<evidence type="ECO:0000256" key="6">
    <source>
        <dbReference type="ARBA" id="ARBA00022777"/>
    </source>
</evidence>
<evidence type="ECO:0000256" key="3">
    <source>
        <dbReference type="ARBA" id="ARBA00022553"/>
    </source>
</evidence>
<dbReference type="InterPro" id="IPR005467">
    <property type="entry name" value="His_kinase_dom"/>
</dbReference>
<dbReference type="InterPro" id="IPR036097">
    <property type="entry name" value="HisK_dim/P_sf"/>
</dbReference>
<reference evidence="13 14" key="1">
    <citation type="submission" date="2016-10" db="EMBL/GenBank/DDBJ databases">
        <authorList>
            <person name="de Groot N.N."/>
        </authorList>
    </citation>
    <scope>NUCLEOTIDE SEQUENCE [LARGE SCALE GENOMIC DNA]</scope>
    <source>
        <strain evidence="13 14">DSM 18979</strain>
    </source>
</reference>